<dbReference type="GO" id="GO:0043022">
    <property type="term" value="F:ribosome binding"/>
    <property type="evidence" value="ECO:0007669"/>
    <property type="project" value="TreeGrafter"/>
</dbReference>
<dbReference type="EMBL" id="RXIC02000004">
    <property type="protein sequence ID" value="KAB1228287.1"/>
    <property type="molecule type" value="Genomic_DNA"/>
</dbReference>
<gene>
    <name evidence="7" type="ORF">CJ030_MR5G023719</name>
    <name evidence="8" type="ORF">CJ030_MR6G022924</name>
</gene>
<dbReference type="GO" id="GO:0003743">
    <property type="term" value="F:translation initiation factor activity"/>
    <property type="evidence" value="ECO:0007669"/>
    <property type="project" value="UniProtKB-KW"/>
</dbReference>
<dbReference type="OrthoDB" id="21573at2759"/>
<reference evidence="7 9" key="2">
    <citation type="journal article" date="2019" name="Plant Biotechnol. J.">
        <title>The red bayberry genome and genetic basis of sex determination.</title>
        <authorList>
            <person name="Jia H.M."/>
            <person name="Jia H.J."/>
            <person name="Cai Q.L."/>
            <person name="Wang Y."/>
            <person name="Zhao H.B."/>
            <person name="Yang W.F."/>
            <person name="Wang G.Y."/>
            <person name="Li Y.H."/>
            <person name="Zhan D.L."/>
            <person name="Shen Y.T."/>
            <person name="Niu Q.F."/>
            <person name="Chang L."/>
            <person name="Qiu J."/>
            <person name="Zhao L."/>
            <person name="Xie H.B."/>
            <person name="Fu W.Y."/>
            <person name="Jin J."/>
            <person name="Li X.W."/>
            <person name="Jiao Y."/>
            <person name="Zhou C.C."/>
            <person name="Tu T."/>
            <person name="Chai C.Y."/>
            <person name="Gao J.L."/>
            <person name="Fan L.J."/>
            <person name="van de Weg E."/>
            <person name="Wang J.Y."/>
            <person name="Gao Z.S."/>
        </authorList>
    </citation>
    <scope>NUCLEOTIDE SEQUENCE [LARGE SCALE GENOMIC DNA]</scope>
    <source>
        <tissue evidence="7">Leaves</tissue>
    </source>
</reference>
<feature type="domain" description="Translation initiation factor 3 N-terminal" evidence="6">
    <location>
        <begin position="93"/>
        <end position="128"/>
    </location>
</feature>
<feature type="region of interest" description="Disordered" evidence="4">
    <location>
        <begin position="60"/>
        <end position="87"/>
    </location>
</feature>
<protein>
    <submittedName>
        <fullName evidence="7">Translation initiation factor IF-3</fullName>
    </submittedName>
</protein>
<dbReference type="InterPro" id="IPR019814">
    <property type="entry name" value="Translation_initiation_fac_3_N"/>
</dbReference>
<evidence type="ECO:0000256" key="2">
    <source>
        <dbReference type="ARBA" id="ARBA00022540"/>
    </source>
</evidence>
<evidence type="ECO:0000313" key="8">
    <source>
        <dbReference type="EMBL" id="KAB1228287.1"/>
    </source>
</evidence>
<comment type="similarity">
    <text evidence="1">Belongs to the IF-3 family.</text>
</comment>
<dbReference type="AlphaFoldDB" id="A0A6A1VH24"/>
<dbReference type="PANTHER" id="PTHR10938">
    <property type="entry name" value="TRANSLATION INITIATION FACTOR IF-3"/>
    <property type="match status" value="1"/>
</dbReference>
<organism evidence="7 9">
    <name type="scientific">Morella rubra</name>
    <name type="common">Chinese bayberry</name>
    <dbReference type="NCBI Taxonomy" id="262757"/>
    <lineage>
        <taxon>Eukaryota</taxon>
        <taxon>Viridiplantae</taxon>
        <taxon>Streptophyta</taxon>
        <taxon>Embryophyta</taxon>
        <taxon>Tracheophyta</taxon>
        <taxon>Spermatophyta</taxon>
        <taxon>Magnoliopsida</taxon>
        <taxon>eudicotyledons</taxon>
        <taxon>Gunneridae</taxon>
        <taxon>Pentapetalae</taxon>
        <taxon>rosids</taxon>
        <taxon>fabids</taxon>
        <taxon>Fagales</taxon>
        <taxon>Myricaceae</taxon>
        <taxon>Morella</taxon>
    </lineage>
</organism>
<dbReference type="InterPro" id="IPR001288">
    <property type="entry name" value="Translation_initiation_fac_3"/>
</dbReference>
<evidence type="ECO:0000256" key="1">
    <source>
        <dbReference type="ARBA" id="ARBA00005439"/>
    </source>
</evidence>
<evidence type="ECO:0000313" key="9">
    <source>
        <dbReference type="Proteomes" id="UP000516437"/>
    </source>
</evidence>
<dbReference type="Gene3D" id="3.30.110.10">
    <property type="entry name" value="Translation initiation factor 3 (IF-3), C-terminal domain"/>
    <property type="match status" value="1"/>
</dbReference>
<dbReference type="Pfam" id="PF05198">
    <property type="entry name" value="IF3_N"/>
    <property type="match status" value="1"/>
</dbReference>
<dbReference type="SUPFAM" id="SSF55200">
    <property type="entry name" value="Translation initiation factor IF3, C-terminal domain"/>
    <property type="match status" value="1"/>
</dbReference>
<dbReference type="InterPro" id="IPR036787">
    <property type="entry name" value="T_IF-3_N_sf"/>
</dbReference>
<reference evidence="7" key="3">
    <citation type="submission" date="2019-09" db="EMBL/GenBank/DDBJ databases">
        <authorList>
            <person name="Gao Z."/>
        </authorList>
    </citation>
    <scope>NUCLEOTIDE SEQUENCE</scope>
    <source>
        <tissue evidence="7">Leaves</tissue>
    </source>
</reference>
<keyword evidence="9" id="KW-1185">Reference proteome</keyword>
<proteinExistence type="inferred from homology"/>
<evidence type="ECO:0000256" key="3">
    <source>
        <dbReference type="ARBA" id="ARBA00022917"/>
    </source>
</evidence>
<accession>A0A6A1VH24</accession>
<dbReference type="EMBL" id="RXIC02000023">
    <property type="protein sequence ID" value="KAB1211973.1"/>
    <property type="molecule type" value="Genomic_DNA"/>
</dbReference>
<keyword evidence="2 7" id="KW-0396">Initiation factor</keyword>
<dbReference type="Pfam" id="PF00707">
    <property type="entry name" value="IF3_C"/>
    <property type="match status" value="1"/>
</dbReference>
<evidence type="ECO:0000259" key="5">
    <source>
        <dbReference type="Pfam" id="PF00707"/>
    </source>
</evidence>
<dbReference type="InterPro" id="IPR019815">
    <property type="entry name" value="Translation_initiation_fac_3_C"/>
</dbReference>
<reference evidence="7" key="1">
    <citation type="submission" date="2018-07" db="EMBL/GenBank/DDBJ databases">
        <authorList>
            <person name="Gao Z.-S."/>
            <person name="Jia H.-M."/>
            <person name="Jia H.-J."/>
            <person name="Cai Q.-L."/>
            <person name="Wang Y."/>
            <person name="Zhao H.-B."/>
        </authorList>
    </citation>
    <scope>NUCLEOTIDE SEQUENCE</scope>
    <source>
        <tissue evidence="7">Leaves</tissue>
    </source>
</reference>
<dbReference type="GO" id="GO:0005737">
    <property type="term" value="C:cytoplasm"/>
    <property type="evidence" value="ECO:0007669"/>
    <property type="project" value="UniProtKB-ARBA"/>
</dbReference>
<evidence type="ECO:0000313" key="7">
    <source>
        <dbReference type="EMBL" id="KAB1211973.1"/>
    </source>
</evidence>
<feature type="compositionally biased region" description="Low complexity" evidence="4">
    <location>
        <begin position="68"/>
        <end position="77"/>
    </location>
</feature>
<dbReference type="NCBIfam" id="TIGR00168">
    <property type="entry name" value="infC"/>
    <property type="match status" value="1"/>
</dbReference>
<sequence>MAGITGSSFPCKPLVDRTTKTGPFLLESKLFGVRLFNAYSIKPKSFSLSSSLRGSITGRYGGGGGSRFSGPGNSRGSRQQRDSDEDKALDISTIRSATVRLIDDKQNMVGVLSKSEAVQMAEDAELDLNANAFAKISYSIDQHDYSVRLRAARKFLQDGDKVKVIVNLKGRENEFRNIAIELIKRFQNDVGELASEEAKNFRDRNIFIILVPNKAIVQKAQEPPKKRDKSASNEVTLSIPTDANLECCDEVRQEHKWLYPNYRNGTTGNENVKAKSLLIIYMRFRDAIFELILRIN</sequence>
<evidence type="ECO:0000259" key="6">
    <source>
        <dbReference type="Pfam" id="PF05198"/>
    </source>
</evidence>
<dbReference type="FunFam" id="3.30.110.10:FF:000003">
    <property type="entry name" value="Translation initiation factor IF-3"/>
    <property type="match status" value="1"/>
</dbReference>
<dbReference type="SUPFAM" id="SSF54364">
    <property type="entry name" value="Translation initiation factor IF3, N-terminal domain"/>
    <property type="match status" value="1"/>
</dbReference>
<dbReference type="GO" id="GO:0032790">
    <property type="term" value="P:ribosome disassembly"/>
    <property type="evidence" value="ECO:0007669"/>
    <property type="project" value="TreeGrafter"/>
</dbReference>
<feature type="domain" description="Translation initiation factor 3 C-terminal" evidence="5">
    <location>
        <begin position="135"/>
        <end position="213"/>
    </location>
</feature>
<dbReference type="Proteomes" id="UP000516437">
    <property type="component" value="Chromosome 5"/>
</dbReference>
<comment type="caution">
    <text evidence="7">The sequence shown here is derived from an EMBL/GenBank/DDBJ whole genome shotgun (WGS) entry which is preliminary data.</text>
</comment>
<dbReference type="Gene3D" id="3.10.20.80">
    <property type="entry name" value="Translation initiation factor 3 (IF-3), N-terminal domain"/>
    <property type="match status" value="1"/>
</dbReference>
<keyword evidence="3" id="KW-0648">Protein biosynthesis</keyword>
<name>A0A6A1VH24_9ROSI</name>
<dbReference type="PANTHER" id="PTHR10938:SF0">
    <property type="entry name" value="TRANSLATION INITIATION FACTOR IF-3, MITOCHONDRIAL"/>
    <property type="match status" value="1"/>
</dbReference>
<evidence type="ECO:0000256" key="4">
    <source>
        <dbReference type="SAM" id="MobiDB-lite"/>
    </source>
</evidence>
<dbReference type="InterPro" id="IPR036788">
    <property type="entry name" value="T_IF-3_C_sf"/>
</dbReference>